<protein>
    <recommendedName>
        <fullName evidence="6">Ribosomal RNA small subunit methyltransferase G</fullName>
        <ecNumber evidence="6">2.1.1.-</ecNumber>
    </recommendedName>
    <alternativeName>
        <fullName evidence="6">16S rRNA 7-methylguanosine methyltransferase</fullName>
        <shortName evidence="6">16S rRNA m7G methyltransferase</shortName>
    </alternativeName>
</protein>
<dbReference type="HAMAP" id="MF_00074">
    <property type="entry name" value="16SrRNA_methyltr_G"/>
    <property type="match status" value="1"/>
</dbReference>
<feature type="binding site" evidence="6">
    <location>
        <begin position="152"/>
        <end position="153"/>
    </location>
    <ligand>
        <name>S-adenosyl-L-methionine</name>
        <dbReference type="ChEBI" id="CHEBI:59789"/>
    </ligand>
</feature>
<comment type="function">
    <text evidence="6">Specifically methylates the N7 position of a guanine in 16S rRNA.</text>
</comment>
<proteinExistence type="inferred from homology"/>
<feature type="binding site" evidence="6">
    <location>
        <position position="101"/>
    </location>
    <ligand>
        <name>S-adenosyl-L-methionine</name>
        <dbReference type="ChEBI" id="CHEBI:59789"/>
    </ligand>
</feature>
<evidence type="ECO:0000313" key="7">
    <source>
        <dbReference type="EMBL" id="SJZ80844.1"/>
    </source>
</evidence>
<dbReference type="PIRSF" id="PIRSF003078">
    <property type="entry name" value="GidB"/>
    <property type="match status" value="1"/>
</dbReference>
<evidence type="ECO:0000256" key="1">
    <source>
        <dbReference type="ARBA" id="ARBA00022490"/>
    </source>
</evidence>
<feature type="binding site" evidence="6">
    <location>
        <position position="166"/>
    </location>
    <ligand>
        <name>S-adenosyl-L-methionine</name>
        <dbReference type="ChEBI" id="CHEBI:59789"/>
    </ligand>
</feature>
<keyword evidence="1 6" id="KW-0963">Cytoplasm</keyword>
<dbReference type="InterPro" id="IPR003682">
    <property type="entry name" value="rRNA_ssu_MeTfrase_G"/>
</dbReference>
<dbReference type="SUPFAM" id="SSF53335">
    <property type="entry name" value="S-adenosyl-L-methionine-dependent methyltransferases"/>
    <property type="match status" value="1"/>
</dbReference>
<dbReference type="EC" id="2.1.1.-" evidence="6"/>
<evidence type="ECO:0000256" key="6">
    <source>
        <dbReference type="HAMAP-Rule" id="MF_00074"/>
    </source>
</evidence>
<dbReference type="PANTHER" id="PTHR31760">
    <property type="entry name" value="S-ADENOSYL-L-METHIONINE-DEPENDENT METHYLTRANSFERASES SUPERFAMILY PROTEIN"/>
    <property type="match status" value="1"/>
</dbReference>
<comment type="subcellular location">
    <subcellularLocation>
        <location evidence="6">Cytoplasm</location>
    </subcellularLocation>
</comment>
<keyword evidence="3 6" id="KW-0489">Methyltransferase</keyword>
<evidence type="ECO:0000256" key="2">
    <source>
        <dbReference type="ARBA" id="ARBA00022552"/>
    </source>
</evidence>
<gene>
    <name evidence="6" type="primary">rsmG</name>
    <name evidence="7" type="ORF">SAMN02745152_01292</name>
</gene>
<keyword evidence="5 6" id="KW-0949">S-adenosyl-L-methionine</keyword>
<dbReference type="RefSeq" id="WP_078931032.1">
    <property type="nucleotide sequence ID" value="NZ_CAMEQG010000001.1"/>
</dbReference>
<dbReference type="PANTHER" id="PTHR31760:SF0">
    <property type="entry name" value="S-ADENOSYL-L-METHIONINE-DEPENDENT METHYLTRANSFERASES SUPERFAMILY PROTEIN"/>
    <property type="match status" value="1"/>
</dbReference>
<dbReference type="GO" id="GO:0005829">
    <property type="term" value="C:cytosol"/>
    <property type="evidence" value="ECO:0007669"/>
    <property type="project" value="TreeGrafter"/>
</dbReference>
<comment type="similarity">
    <text evidence="6">Belongs to the methyltransferase superfamily. RNA methyltransferase RsmG family.</text>
</comment>
<evidence type="ECO:0000256" key="5">
    <source>
        <dbReference type="ARBA" id="ARBA00022691"/>
    </source>
</evidence>
<name>A0A1T4NNN8_9SPIR</name>
<feature type="binding site" evidence="6">
    <location>
        <position position="106"/>
    </location>
    <ligand>
        <name>S-adenosyl-L-methionine</name>
        <dbReference type="ChEBI" id="CHEBI:59789"/>
    </ligand>
</feature>
<keyword evidence="8" id="KW-1185">Reference proteome</keyword>
<evidence type="ECO:0000256" key="4">
    <source>
        <dbReference type="ARBA" id="ARBA00022679"/>
    </source>
</evidence>
<organism evidence="7 8">
    <name type="scientific">Treponema berlinense</name>
    <dbReference type="NCBI Taxonomy" id="225004"/>
    <lineage>
        <taxon>Bacteria</taxon>
        <taxon>Pseudomonadati</taxon>
        <taxon>Spirochaetota</taxon>
        <taxon>Spirochaetia</taxon>
        <taxon>Spirochaetales</taxon>
        <taxon>Treponemataceae</taxon>
        <taxon>Treponema</taxon>
    </lineage>
</organism>
<keyword evidence="2 6" id="KW-0698">rRNA processing</keyword>
<dbReference type="AlphaFoldDB" id="A0A1T4NNN8"/>
<dbReference type="Gene3D" id="3.40.50.150">
    <property type="entry name" value="Vaccinia Virus protein VP39"/>
    <property type="match status" value="1"/>
</dbReference>
<dbReference type="NCBIfam" id="TIGR00138">
    <property type="entry name" value="rsmG_gidB"/>
    <property type="match status" value="1"/>
</dbReference>
<dbReference type="OrthoDB" id="9808773at2"/>
<dbReference type="STRING" id="225004.SAMN02745152_01292"/>
<dbReference type="EMBL" id="FUXC01000006">
    <property type="protein sequence ID" value="SJZ80844.1"/>
    <property type="molecule type" value="Genomic_DNA"/>
</dbReference>
<accession>A0A1T4NNN8</accession>
<dbReference type="Proteomes" id="UP000190395">
    <property type="component" value="Unassembled WGS sequence"/>
</dbReference>
<dbReference type="Pfam" id="PF02527">
    <property type="entry name" value="GidB"/>
    <property type="match status" value="1"/>
</dbReference>
<evidence type="ECO:0000256" key="3">
    <source>
        <dbReference type="ARBA" id="ARBA00022603"/>
    </source>
</evidence>
<evidence type="ECO:0000313" key="8">
    <source>
        <dbReference type="Proteomes" id="UP000190395"/>
    </source>
</evidence>
<dbReference type="GO" id="GO:0070043">
    <property type="term" value="F:rRNA (guanine-N7-)-methyltransferase activity"/>
    <property type="evidence" value="ECO:0007669"/>
    <property type="project" value="UniProtKB-UniRule"/>
</dbReference>
<reference evidence="7 8" key="1">
    <citation type="submission" date="2017-02" db="EMBL/GenBank/DDBJ databases">
        <authorList>
            <person name="Peterson S.W."/>
        </authorList>
    </citation>
    <scope>NUCLEOTIDE SEQUENCE [LARGE SCALE GENOMIC DNA]</scope>
    <source>
        <strain evidence="7 8">ATCC BAA-909</strain>
    </source>
</reference>
<dbReference type="CDD" id="cd02440">
    <property type="entry name" value="AdoMet_MTases"/>
    <property type="match status" value="1"/>
</dbReference>
<sequence length="242" mass="27272">MNYLHEGLVQLGFEKGDFCGIKTLPLPELEEKMDIYIKTLLEFNEKFDLINTEDYDETVIRHILDSLSGAEKVAALCAGLVEKSGTELSFGCNNLMLADIGSGAGLPGIPLATAFPSLNFTLVERMSKRCNFLLTCAQKLNLENVTVEENQAERLAQKRFDLCVFRAFRPLDKKMLKVLRRILKDNGKLAAYKAKAEKISEEMEALESSSPKYVIEKLTVPFLTENTKEGEERERNLVVIEK</sequence>
<dbReference type="InterPro" id="IPR029063">
    <property type="entry name" value="SAM-dependent_MTases_sf"/>
</dbReference>
<comment type="caution">
    <text evidence="6">Lacks conserved residue(s) required for the propagation of feature annotation.</text>
</comment>
<dbReference type="GeneID" id="303367531"/>
<keyword evidence="4 6" id="KW-0808">Transferase</keyword>